<keyword evidence="1" id="KW-0732">Signal</keyword>
<dbReference type="EMBL" id="QZAF01000859">
    <property type="protein sequence ID" value="THV64422.1"/>
    <property type="molecule type" value="Genomic_DNA"/>
</dbReference>
<gene>
    <name evidence="2" type="ORF">D6D28_09921</name>
</gene>
<dbReference type="AlphaFoldDB" id="A0A4S8S2Z5"/>
<accession>A0A4S8S2Z5</accession>
<organism evidence="2 3">
    <name type="scientific">Aureobasidium pullulans</name>
    <name type="common">Black yeast</name>
    <name type="synonym">Pullularia pullulans</name>
    <dbReference type="NCBI Taxonomy" id="5580"/>
    <lineage>
        <taxon>Eukaryota</taxon>
        <taxon>Fungi</taxon>
        <taxon>Dikarya</taxon>
        <taxon>Ascomycota</taxon>
        <taxon>Pezizomycotina</taxon>
        <taxon>Dothideomycetes</taxon>
        <taxon>Dothideomycetidae</taxon>
        <taxon>Dothideales</taxon>
        <taxon>Saccotheciaceae</taxon>
        <taxon>Aureobasidium</taxon>
    </lineage>
</organism>
<feature type="signal peptide" evidence="1">
    <location>
        <begin position="1"/>
        <end position="29"/>
    </location>
</feature>
<name>A0A4S8S2Z5_AURPU</name>
<comment type="caution">
    <text evidence="2">The sequence shown here is derived from an EMBL/GenBank/DDBJ whole genome shotgun (WGS) entry which is preliminary data.</text>
</comment>
<evidence type="ECO:0000313" key="2">
    <source>
        <dbReference type="EMBL" id="THV64422.1"/>
    </source>
</evidence>
<evidence type="ECO:0000256" key="1">
    <source>
        <dbReference type="SAM" id="SignalP"/>
    </source>
</evidence>
<feature type="chain" id="PRO_5020971311" description="Extracellular membrane protein CFEM domain-containing protein" evidence="1">
    <location>
        <begin position="30"/>
        <end position="350"/>
    </location>
</feature>
<dbReference type="Proteomes" id="UP000304951">
    <property type="component" value="Unassembled WGS sequence"/>
</dbReference>
<protein>
    <recommendedName>
        <fullName evidence="4">Extracellular membrane protein CFEM domain-containing protein</fullName>
    </recommendedName>
</protein>
<reference evidence="2 3" key="1">
    <citation type="submission" date="2018-10" db="EMBL/GenBank/DDBJ databases">
        <title>Fifty Aureobasidium pullulans genomes reveal a recombining polyextremotolerant generalist.</title>
        <authorList>
            <person name="Gostincar C."/>
            <person name="Turk M."/>
            <person name="Zajc J."/>
            <person name="Gunde-Cimerman N."/>
        </authorList>
    </citation>
    <scope>NUCLEOTIDE SEQUENCE [LARGE SCALE GENOMIC DNA]</scope>
    <source>
        <strain evidence="2 3">EXF-11900</strain>
    </source>
</reference>
<sequence>MTKHWSEVIMICKETILGGLAVLSAVARAQQDDYPYASSIFDRVNPPFTFTECAAPSEMQTCWESQNYDNEYLNPLCTGLQNRVQCALTNCWNRVYSCDYQQLMVAYNTSCSDEATLSLPFFPPPADAAEVCSCNLNNVVNDFEKASSGRPRCVQKVQDENGITDDDDSGEDFPTPGCDCCYYGVVAAAMYDTCPDQNPGPIALDLVRQIYIEHNPTGNNSLEQCASRLASGNFSCTDYGFNLYGNNATDYAKPTPIHSATGNYSDINGILKTPVSGATYTFTGWNTTYTITAASVEAVATRSASATKVSASVTGSVTGTAIGGPSTGAAAPTMSAAALIGLSGLAFALL</sequence>
<proteinExistence type="predicted"/>
<evidence type="ECO:0000313" key="3">
    <source>
        <dbReference type="Proteomes" id="UP000304951"/>
    </source>
</evidence>
<evidence type="ECO:0008006" key="4">
    <source>
        <dbReference type="Google" id="ProtNLM"/>
    </source>
</evidence>